<dbReference type="Pfam" id="PF19925">
    <property type="entry name" value="DUF6388"/>
    <property type="match status" value="1"/>
</dbReference>
<evidence type="ECO:0008006" key="3">
    <source>
        <dbReference type="Google" id="ProtNLM"/>
    </source>
</evidence>
<dbReference type="EMBL" id="CP022313">
    <property type="protein sequence ID" value="AXJ08035.1"/>
    <property type="molecule type" value="Genomic_DNA"/>
</dbReference>
<accession>A0A345V5N3</accession>
<evidence type="ECO:0000313" key="1">
    <source>
        <dbReference type="EMBL" id="AXJ08035.1"/>
    </source>
</evidence>
<organism evidence="1 2">
    <name type="scientific">Pseudomonas fluorescens</name>
    <dbReference type="NCBI Taxonomy" id="294"/>
    <lineage>
        <taxon>Bacteria</taxon>
        <taxon>Pseudomonadati</taxon>
        <taxon>Pseudomonadota</taxon>
        <taxon>Gammaproteobacteria</taxon>
        <taxon>Pseudomonadales</taxon>
        <taxon>Pseudomonadaceae</taxon>
        <taxon>Pseudomonas</taxon>
    </lineage>
</organism>
<dbReference type="AlphaFoldDB" id="A0A345V5N3"/>
<evidence type="ECO:0000313" key="2">
    <source>
        <dbReference type="Proteomes" id="UP000254535"/>
    </source>
</evidence>
<name>A0A345V5N3_PSEFL</name>
<dbReference type="RefSeq" id="WP_115079897.1">
    <property type="nucleotide sequence ID" value="NZ_CP022313.1"/>
</dbReference>
<dbReference type="InterPro" id="IPR045662">
    <property type="entry name" value="DUF6388"/>
</dbReference>
<dbReference type="Proteomes" id="UP000254535">
    <property type="component" value="Chromosome"/>
</dbReference>
<proteinExistence type="predicted"/>
<protein>
    <recommendedName>
        <fullName evidence="3">Dephospho-CoA kinase</fullName>
    </recommendedName>
</protein>
<sequence length="98" mass="11325">MIPKEQRIDAALEKYLAATPSLQEEISALDASEQKQEVQWAFEDEADSRGLEHWELVLEFVAETPEELKTMRLEVYQEVAEALGMDLPEYLELNEIEI</sequence>
<gene>
    <name evidence="1" type="ORF">CFN16_03445</name>
</gene>
<reference evidence="1 2" key="1">
    <citation type="submission" date="2017-07" db="EMBL/GenBank/DDBJ databases">
        <title>Genome sequence of Pseudomonas NEP1.</title>
        <authorList>
            <person name="Nascimento F.X."/>
        </authorList>
    </citation>
    <scope>NUCLEOTIDE SEQUENCE [LARGE SCALE GENOMIC DNA]</scope>
    <source>
        <strain evidence="1 2">NEP1</strain>
    </source>
</reference>